<gene>
    <name evidence="5" type="ORF">GCM10023353_18040</name>
</gene>
<reference evidence="6" key="1">
    <citation type="journal article" date="2019" name="Int. J. Syst. Evol. Microbiol.">
        <title>The Global Catalogue of Microorganisms (GCM) 10K type strain sequencing project: providing services to taxonomists for standard genome sequencing and annotation.</title>
        <authorList>
            <consortium name="The Broad Institute Genomics Platform"/>
            <consortium name="The Broad Institute Genome Sequencing Center for Infectious Disease"/>
            <person name="Wu L."/>
            <person name="Ma J."/>
        </authorList>
    </citation>
    <scope>NUCLEOTIDE SEQUENCE [LARGE SCALE GENOMIC DNA]</scope>
    <source>
        <strain evidence="6">JCM 18542</strain>
    </source>
</reference>
<dbReference type="Proteomes" id="UP001500839">
    <property type="component" value="Unassembled WGS sequence"/>
</dbReference>
<keyword evidence="6" id="KW-1185">Reference proteome</keyword>
<evidence type="ECO:0000256" key="1">
    <source>
        <dbReference type="ARBA" id="ARBA00006484"/>
    </source>
</evidence>
<dbReference type="InterPro" id="IPR020904">
    <property type="entry name" value="Sc_DH/Rdtase_CS"/>
</dbReference>
<sequence length="349" mass="37341">MAVNVENSAGRRRGVAVVTGGSAGVGRATVRRFAQHGYDVAILARGRAGLDGAAADVREHGRVALPLQVDVAEETQVHGAVARVEEQLGDIDVWVNAAFTGSLAFSWDTATDLFRRITEVTYYGQVYGTLAALSVMRPRDEGVIVNVGSAMAYRSIPLQSAYCGAKHAIKGFSESVRTELLATGSRVAVRMVQLPGLNTPQFNWNASAMPGHPQPVAPVFQPELPARAIVFLAEHPRRNMWVGLSTVYTILGERFAPALVDRYLARTGVSGQQTDERLPRWGANTSVARDEEHDRGAHGPFDSTAHARDPQLWLSMHRRTIVSAAGTLAAAAGTLAATGIACKKTTALP</sequence>
<feature type="domain" description="Ketoreductase" evidence="4">
    <location>
        <begin position="14"/>
        <end position="200"/>
    </location>
</feature>
<dbReference type="EMBL" id="BAABKQ010000001">
    <property type="protein sequence ID" value="GAA4813454.1"/>
    <property type="molecule type" value="Genomic_DNA"/>
</dbReference>
<keyword evidence="2" id="KW-0560">Oxidoreductase</keyword>
<name>A0ABP9CM24_9ACTN</name>
<comment type="caution">
    <text evidence="5">The sequence shown here is derived from an EMBL/GenBank/DDBJ whole genome shotgun (WGS) entry which is preliminary data.</text>
</comment>
<comment type="similarity">
    <text evidence="1 3">Belongs to the short-chain dehydrogenases/reductases (SDR) family.</text>
</comment>
<dbReference type="PANTHER" id="PTHR44196">
    <property type="entry name" value="DEHYDROGENASE/REDUCTASE SDR FAMILY MEMBER 7B"/>
    <property type="match status" value="1"/>
</dbReference>
<dbReference type="InterPro" id="IPR057326">
    <property type="entry name" value="KR_dom"/>
</dbReference>
<dbReference type="Pfam" id="PF00106">
    <property type="entry name" value="adh_short"/>
    <property type="match status" value="1"/>
</dbReference>
<accession>A0ABP9CM24</accession>
<dbReference type="SMART" id="SM00822">
    <property type="entry name" value="PKS_KR"/>
    <property type="match status" value="1"/>
</dbReference>
<evidence type="ECO:0000313" key="6">
    <source>
        <dbReference type="Proteomes" id="UP001500839"/>
    </source>
</evidence>
<dbReference type="InterPro" id="IPR036291">
    <property type="entry name" value="NAD(P)-bd_dom_sf"/>
</dbReference>
<dbReference type="Gene3D" id="3.40.50.720">
    <property type="entry name" value="NAD(P)-binding Rossmann-like Domain"/>
    <property type="match status" value="1"/>
</dbReference>
<dbReference type="NCBIfam" id="NF005495">
    <property type="entry name" value="PRK07109.1"/>
    <property type="match status" value="1"/>
</dbReference>
<evidence type="ECO:0000256" key="3">
    <source>
        <dbReference type="RuleBase" id="RU000363"/>
    </source>
</evidence>
<proteinExistence type="inferred from homology"/>
<protein>
    <submittedName>
        <fullName evidence="5">SDR family oxidoreductase</fullName>
    </submittedName>
</protein>
<dbReference type="PANTHER" id="PTHR44196:SF1">
    <property type="entry name" value="DEHYDROGENASE_REDUCTASE SDR FAMILY MEMBER 7B"/>
    <property type="match status" value="1"/>
</dbReference>
<dbReference type="PRINTS" id="PR00081">
    <property type="entry name" value="GDHRDH"/>
</dbReference>
<dbReference type="InterPro" id="IPR002347">
    <property type="entry name" value="SDR_fam"/>
</dbReference>
<evidence type="ECO:0000256" key="2">
    <source>
        <dbReference type="ARBA" id="ARBA00023002"/>
    </source>
</evidence>
<evidence type="ECO:0000259" key="4">
    <source>
        <dbReference type="SMART" id="SM00822"/>
    </source>
</evidence>
<dbReference type="SUPFAM" id="SSF51735">
    <property type="entry name" value="NAD(P)-binding Rossmann-fold domains"/>
    <property type="match status" value="1"/>
</dbReference>
<evidence type="ECO:0000313" key="5">
    <source>
        <dbReference type="EMBL" id="GAA4813454.1"/>
    </source>
</evidence>
<dbReference type="PRINTS" id="PR00080">
    <property type="entry name" value="SDRFAMILY"/>
</dbReference>
<dbReference type="PROSITE" id="PS00061">
    <property type="entry name" value="ADH_SHORT"/>
    <property type="match status" value="1"/>
</dbReference>
<organism evidence="5 6">
    <name type="scientific">Tomitella cavernea</name>
    <dbReference type="NCBI Taxonomy" id="1387982"/>
    <lineage>
        <taxon>Bacteria</taxon>
        <taxon>Bacillati</taxon>
        <taxon>Actinomycetota</taxon>
        <taxon>Actinomycetes</taxon>
        <taxon>Mycobacteriales</taxon>
        <taxon>Tomitella</taxon>
    </lineage>
</organism>
<dbReference type="RefSeq" id="WP_200171664.1">
    <property type="nucleotide sequence ID" value="NZ_BAABKQ010000001.1"/>
</dbReference>